<evidence type="ECO:0000313" key="1">
    <source>
        <dbReference type="EMBL" id="GBP79316.1"/>
    </source>
</evidence>
<proteinExistence type="predicted"/>
<dbReference type="AlphaFoldDB" id="A0A4C1YSQ9"/>
<protein>
    <submittedName>
        <fullName evidence="1">Uncharacterized protein</fullName>
    </submittedName>
</protein>
<dbReference type="EMBL" id="BGZK01001409">
    <property type="protein sequence ID" value="GBP79316.1"/>
    <property type="molecule type" value="Genomic_DNA"/>
</dbReference>
<gene>
    <name evidence="1" type="ORF">EVAR_55374_1</name>
</gene>
<sequence length="106" mass="12441">MTSSHHIPPEKLFGDVRRSPIQVLTAPDAANFGDRTRTGVFSVIRNFRQRPYHAEYTGSRPITEVKQRRARSVLGWVTAWEHRVTLAPYFLNEQKDYLYPQTYFMI</sequence>
<reference evidence="1 2" key="1">
    <citation type="journal article" date="2019" name="Commun. Biol.">
        <title>The bagworm genome reveals a unique fibroin gene that provides high tensile strength.</title>
        <authorList>
            <person name="Kono N."/>
            <person name="Nakamura H."/>
            <person name="Ohtoshi R."/>
            <person name="Tomita M."/>
            <person name="Numata K."/>
            <person name="Arakawa K."/>
        </authorList>
    </citation>
    <scope>NUCLEOTIDE SEQUENCE [LARGE SCALE GENOMIC DNA]</scope>
</reference>
<evidence type="ECO:0000313" key="2">
    <source>
        <dbReference type="Proteomes" id="UP000299102"/>
    </source>
</evidence>
<dbReference type="PANTHER" id="PTHR33796:SF1">
    <property type="entry name" value="HOLLIDAY JUNCTION BRANCH MIGRATION COMPLEX SUBUNIT RUVA"/>
    <property type="match status" value="1"/>
</dbReference>
<dbReference type="PANTHER" id="PTHR33796">
    <property type="entry name" value="HOLLIDAY JUNCTION ATP-DEPENDENT DNA HELICASE RUVA"/>
    <property type="match status" value="1"/>
</dbReference>
<dbReference type="OrthoDB" id="5873669at2759"/>
<dbReference type="Proteomes" id="UP000299102">
    <property type="component" value="Unassembled WGS sequence"/>
</dbReference>
<organism evidence="1 2">
    <name type="scientific">Eumeta variegata</name>
    <name type="common">Bagworm moth</name>
    <name type="synonym">Eumeta japonica</name>
    <dbReference type="NCBI Taxonomy" id="151549"/>
    <lineage>
        <taxon>Eukaryota</taxon>
        <taxon>Metazoa</taxon>
        <taxon>Ecdysozoa</taxon>
        <taxon>Arthropoda</taxon>
        <taxon>Hexapoda</taxon>
        <taxon>Insecta</taxon>
        <taxon>Pterygota</taxon>
        <taxon>Neoptera</taxon>
        <taxon>Endopterygota</taxon>
        <taxon>Lepidoptera</taxon>
        <taxon>Glossata</taxon>
        <taxon>Ditrysia</taxon>
        <taxon>Tineoidea</taxon>
        <taxon>Psychidae</taxon>
        <taxon>Oiketicinae</taxon>
        <taxon>Eumeta</taxon>
    </lineage>
</organism>
<name>A0A4C1YSQ9_EUMVA</name>
<keyword evidence="2" id="KW-1185">Reference proteome</keyword>
<comment type="caution">
    <text evidence="1">The sequence shown here is derived from an EMBL/GenBank/DDBJ whole genome shotgun (WGS) entry which is preliminary data.</text>
</comment>
<accession>A0A4C1YSQ9</accession>